<dbReference type="Proteomes" id="UP000216189">
    <property type="component" value="Unassembled WGS sequence"/>
</dbReference>
<dbReference type="InterPro" id="IPR024214">
    <property type="entry name" value="DUF3843"/>
</dbReference>
<name>A0ABX4EIW7_SEGBR</name>
<proteinExistence type="predicted"/>
<evidence type="ECO:0000313" key="2">
    <source>
        <dbReference type="Proteomes" id="UP000216189"/>
    </source>
</evidence>
<reference evidence="1 2" key="1">
    <citation type="submission" date="2017-08" db="EMBL/GenBank/DDBJ databases">
        <title>Comparative genomics of non-oral Prevotella species.</title>
        <authorList>
            <person name="Accetto T."/>
            <person name="Nograsek B."/>
            <person name="Avgustin G."/>
        </authorList>
    </citation>
    <scope>NUCLEOTIDE SEQUENCE [LARGE SCALE GENOMIC DNA]</scope>
    <source>
        <strain evidence="1 2">TC1-1</strain>
    </source>
</reference>
<dbReference type="Pfam" id="PF12954">
    <property type="entry name" value="DUF3843"/>
    <property type="match status" value="2"/>
</dbReference>
<accession>A0ABX4EIW7</accession>
<keyword evidence="2" id="KW-1185">Reference proteome</keyword>
<sequence>MRLAPIWRSAFLFTLPLHIKRNLYLIFSHIFYDKNLGRFKFIYYFCVTLKKLYTMIITYNEIAAGHPRGMKCSSDSYYATVGNKILHRYEKLRLREFSPLELKECAINITQYFEDVVSDFGLWRSFTNWHKENYGKFIPFYHYEEDKYYQDEPHIQDCMLIIWLTVHNMRPNAIPYPMDLNIVGLAQAAWDILNEEFEKVPVNEDLKNLIANAEYANDFFMQRDILKWLFFNSYLTHTAENEAAMGQCVNAFKQQLGPMSVYVAECALTYENKVSPLALSPQEFLGLVLRANGKEQEAKDIEEQEYRPLTYYKILNVTDKDVELEAATGEKLIVTRHNLNDPDPDKLKGYALCSLVNYKGDWFLNGFFTTSETGDEAFEEMKKVEEKKKNDRVPNYKHLKEISEDTGLFYFENKDAHKEFTIKELGLDEKMANDMFNAPQMKTKENITVFVGDEKEPQGIALGVAKSIKDNRNTMYDEEYAKANALVDTFNMPDTMVKYLVKHNMLPDAAFGTNQADGIDHTQLLQENFDFVMRALRGNAY</sequence>
<organism evidence="1 2">
    <name type="scientific">Segatella bryantii</name>
    <name type="common">Prevotella bryantii</name>
    <dbReference type="NCBI Taxonomy" id="77095"/>
    <lineage>
        <taxon>Bacteria</taxon>
        <taxon>Pseudomonadati</taxon>
        <taxon>Bacteroidota</taxon>
        <taxon>Bacteroidia</taxon>
        <taxon>Bacteroidales</taxon>
        <taxon>Prevotellaceae</taxon>
        <taxon>Segatella</taxon>
    </lineage>
</organism>
<evidence type="ECO:0000313" key="1">
    <source>
        <dbReference type="EMBL" id="OYP54085.1"/>
    </source>
</evidence>
<evidence type="ECO:0008006" key="3">
    <source>
        <dbReference type="Google" id="ProtNLM"/>
    </source>
</evidence>
<protein>
    <recommendedName>
        <fullName evidence="3">DUF3843 family protein</fullName>
    </recommendedName>
</protein>
<dbReference type="EMBL" id="NPJF01000050">
    <property type="protein sequence ID" value="OYP54085.1"/>
    <property type="molecule type" value="Genomic_DNA"/>
</dbReference>
<comment type="caution">
    <text evidence="1">The sequence shown here is derived from an EMBL/GenBank/DDBJ whole genome shotgun (WGS) entry which is preliminary data.</text>
</comment>
<gene>
    <name evidence="1" type="ORF">CIK91_09645</name>
</gene>